<name>A0ABU5V4S0_9GAMM</name>
<accession>A0ABU5V4S0</accession>
<dbReference type="Proteomes" id="UP001301653">
    <property type="component" value="Unassembled WGS sequence"/>
</dbReference>
<comment type="caution">
    <text evidence="2">The sequence shown here is derived from an EMBL/GenBank/DDBJ whole genome shotgun (WGS) entry which is preliminary data.</text>
</comment>
<evidence type="ECO:0000313" key="2">
    <source>
        <dbReference type="EMBL" id="MEA5668311.1"/>
    </source>
</evidence>
<keyword evidence="1" id="KW-0732">Signal</keyword>
<evidence type="ECO:0000256" key="1">
    <source>
        <dbReference type="SAM" id="SignalP"/>
    </source>
</evidence>
<sequence>MRWGLAMLLCLALPAAAGDVVFYRCTDASGALTVQNMPCPKGTQQSTRVMQAVGTPPPMPVPAAAPMPAASQAVQAGPAPVERLYAAPEEPAAPAPAPVPAEPLPPLFECKPRGGEAYLSETPDPPARCVAMQVTGLDGNPRTGAGEACEVLRDSCTPVDPARHCAMWRQRVHEARTASNFTGLAQAEARRREYERLQARFDASDCAAQNP</sequence>
<feature type="signal peptide" evidence="1">
    <location>
        <begin position="1"/>
        <end position="17"/>
    </location>
</feature>
<evidence type="ECO:0000313" key="3">
    <source>
        <dbReference type="Proteomes" id="UP001301653"/>
    </source>
</evidence>
<dbReference type="RefSeq" id="WP_323439010.1">
    <property type="nucleotide sequence ID" value="NZ_JAYFUH010000239.1"/>
</dbReference>
<organism evidence="2 3">
    <name type="scientific">Stenotrophomonas capsici</name>
    <dbReference type="NCBI Taxonomy" id="3110230"/>
    <lineage>
        <taxon>Bacteria</taxon>
        <taxon>Pseudomonadati</taxon>
        <taxon>Pseudomonadota</taxon>
        <taxon>Gammaproteobacteria</taxon>
        <taxon>Lysobacterales</taxon>
        <taxon>Lysobacteraceae</taxon>
        <taxon>Stenotrophomonas</taxon>
    </lineage>
</organism>
<dbReference type="EMBL" id="JAYFUH010000239">
    <property type="protein sequence ID" value="MEA5668311.1"/>
    <property type="molecule type" value="Genomic_DNA"/>
</dbReference>
<reference evidence="2 3" key="1">
    <citation type="submission" date="2023-12" db="EMBL/GenBank/DDBJ databases">
        <title>Stenotrophomonas guangdongensis sp. nov., isolated from wilted pepper plants (Capsicum annuum).</title>
        <authorList>
            <person name="Qiu M."/>
            <person name="Li Y."/>
            <person name="Liu Q."/>
            <person name="Zhang X."/>
            <person name="Huang Y."/>
            <person name="Guo R."/>
            <person name="Hu M."/>
            <person name="Zhou J."/>
            <person name="Zhou X."/>
        </authorList>
    </citation>
    <scope>NUCLEOTIDE SEQUENCE [LARGE SCALE GENOMIC DNA]</scope>
    <source>
        <strain evidence="2 3">MH1</strain>
    </source>
</reference>
<feature type="chain" id="PRO_5046944925" evidence="1">
    <location>
        <begin position="18"/>
        <end position="211"/>
    </location>
</feature>
<proteinExistence type="predicted"/>
<keyword evidence="3" id="KW-1185">Reference proteome</keyword>
<gene>
    <name evidence="2" type="ORF">VA603_12250</name>
</gene>
<protein>
    <submittedName>
        <fullName evidence="2">DUF4124 domain-containing protein</fullName>
    </submittedName>
</protein>